<accession>A0ABR9ZR90</accession>
<dbReference type="InterPro" id="IPR001360">
    <property type="entry name" value="Glyco_hydro_1"/>
</dbReference>
<protein>
    <submittedName>
        <fullName evidence="6">Glycoside hydrolase family 1 protein</fullName>
    </submittedName>
</protein>
<comment type="similarity">
    <text evidence="1 4">Belongs to the glycosyl hydrolase 1 family.</text>
</comment>
<gene>
    <name evidence="6" type="ORF">ISU02_06065</name>
</gene>
<reference evidence="6 7" key="1">
    <citation type="submission" date="2020-11" db="EMBL/GenBank/DDBJ databases">
        <title>Fusibacter basophilias sp. nov.</title>
        <authorList>
            <person name="Qiu D."/>
        </authorList>
    </citation>
    <scope>NUCLEOTIDE SEQUENCE [LARGE SCALE GENOMIC DNA]</scope>
    <source>
        <strain evidence="6 7">Q10-2</strain>
    </source>
</reference>
<evidence type="ECO:0000256" key="4">
    <source>
        <dbReference type="RuleBase" id="RU003690"/>
    </source>
</evidence>
<dbReference type="InterPro" id="IPR018120">
    <property type="entry name" value="Glyco_hydro_1_AS"/>
</dbReference>
<evidence type="ECO:0000313" key="7">
    <source>
        <dbReference type="Proteomes" id="UP000614200"/>
    </source>
</evidence>
<dbReference type="Gene3D" id="3.20.20.80">
    <property type="entry name" value="Glycosidases"/>
    <property type="match status" value="1"/>
</dbReference>
<evidence type="ECO:0000256" key="5">
    <source>
        <dbReference type="RuleBase" id="RU004468"/>
    </source>
</evidence>
<name>A0ABR9ZR90_9FIRM</name>
<feature type="active site" description="Nucleophile" evidence="3">
    <location>
        <position position="375"/>
    </location>
</feature>
<dbReference type="EMBL" id="JADKNH010000003">
    <property type="protein sequence ID" value="MBF4692673.1"/>
    <property type="molecule type" value="Genomic_DNA"/>
</dbReference>
<dbReference type="PROSITE" id="PS00653">
    <property type="entry name" value="GLYCOSYL_HYDROL_F1_2"/>
    <property type="match status" value="1"/>
</dbReference>
<dbReference type="PANTHER" id="PTHR10353">
    <property type="entry name" value="GLYCOSYL HYDROLASE"/>
    <property type="match status" value="1"/>
</dbReference>
<sequence>MTQFDRNFLWGSASAAYQIEGAVAADGKGESVWDVWAHLEGKTHEGTNGDIATDHYNRYEEDVALMKKAGLKAYRFSISWTRILPNGTGIVNSEGINFYNRLINLLIENDIQPLVTLYHWDLPQTLQTKYLGWESEQIVHDFTAYAKICFKAFGDRVKYWIVMNEPNIFTHLGYIMGVHPPGKHDEALFLKTYHHTALAHAHTVLAYKEMGLEGQIGSSIAFTPAYSSTSSEADQGALKSYYDIGPWWYLDSYYKGSYPESAIEYYTSQNIEMPFKKADFEIMKAAAEVVDFIGINYYQTAMVAYNPIDGVGISSFNTTGKKGTQKESGIPGLYKTVKNPNIEYTDWDWAIDPDGLRYGLVELKARYDLPILISENGLGAFDTVSSDGAINDDYRIDFLRAHIEACGNAINEGVDLLGYMTWSFTDLLSWLNGFKKRYGFVYVDFESTDLKRIPKKSFYWYREVIKTNGEAL</sequence>
<dbReference type="GO" id="GO:0016787">
    <property type="term" value="F:hydrolase activity"/>
    <property type="evidence" value="ECO:0007669"/>
    <property type="project" value="UniProtKB-KW"/>
</dbReference>
<keyword evidence="2 5" id="KW-0326">Glycosidase</keyword>
<comment type="caution">
    <text evidence="6">The sequence shown here is derived from an EMBL/GenBank/DDBJ whole genome shotgun (WGS) entry which is preliminary data.</text>
</comment>
<evidence type="ECO:0000256" key="1">
    <source>
        <dbReference type="ARBA" id="ARBA00010838"/>
    </source>
</evidence>
<dbReference type="Proteomes" id="UP000614200">
    <property type="component" value="Unassembled WGS sequence"/>
</dbReference>
<evidence type="ECO:0000256" key="3">
    <source>
        <dbReference type="PROSITE-ProRule" id="PRU10055"/>
    </source>
</evidence>
<organism evidence="6 7">
    <name type="scientific">Fusibacter ferrireducens</name>
    <dbReference type="NCBI Taxonomy" id="2785058"/>
    <lineage>
        <taxon>Bacteria</taxon>
        <taxon>Bacillati</taxon>
        <taxon>Bacillota</taxon>
        <taxon>Clostridia</taxon>
        <taxon>Eubacteriales</taxon>
        <taxon>Eubacteriales Family XII. Incertae Sedis</taxon>
        <taxon>Fusibacter</taxon>
    </lineage>
</organism>
<dbReference type="PRINTS" id="PR00131">
    <property type="entry name" value="GLHYDRLASE1"/>
</dbReference>
<keyword evidence="5 6" id="KW-0378">Hydrolase</keyword>
<dbReference type="PROSITE" id="PS00572">
    <property type="entry name" value="GLYCOSYL_HYDROL_F1_1"/>
    <property type="match status" value="1"/>
</dbReference>
<dbReference type="SUPFAM" id="SSF51445">
    <property type="entry name" value="(Trans)glycosidases"/>
    <property type="match status" value="1"/>
</dbReference>
<evidence type="ECO:0000313" key="6">
    <source>
        <dbReference type="EMBL" id="MBF4692673.1"/>
    </source>
</evidence>
<dbReference type="RefSeq" id="WP_194700913.1">
    <property type="nucleotide sequence ID" value="NZ_JADKNH010000003.1"/>
</dbReference>
<dbReference type="Pfam" id="PF00232">
    <property type="entry name" value="Glyco_hydro_1"/>
    <property type="match status" value="1"/>
</dbReference>
<proteinExistence type="inferred from homology"/>
<keyword evidence="7" id="KW-1185">Reference proteome</keyword>
<dbReference type="InterPro" id="IPR033132">
    <property type="entry name" value="GH_1_N_CS"/>
</dbReference>
<dbReference type="PANTHER" id="PTHR10353:SF136">
    <property type="entry name" value="ARYL-PHOSPHO-BETA-D-GLUCOSIDASE BGLC"/>
    <property type="match status" value="1"/>
</dbReference>
<dbReference type="InterPro" id="IPR017853">
    <property type="entry name" value="GH"/>
</dbReference>
<evidence type="ECO:0000256" key="2">
    <source>
        <dbReference type="ARBA" id="ARBA00023295"/>
    </source>
</evidence>